<evidence type="ECO:0000313" key="3">
    <source>
        <dbReference type="Proteomes" id="UP001491088"/>
    </source>
</evidence>
<evidence type="ECO:0000313" key="2">
    <source>
        <dbReference type="EMBL" id="WYW55015.1"/>
    </source>
</evidence>
<dbReference type="EMBL" id="CP150496">
    <property type="protein sequence ID" value="WYW55015.1"/>
    <property type="molecule type" value="Genomic_DNA"/>
</dbReference>
<proteinExistence type="predicted"/>
<dbReference type="RefSeq" id="WP_340932276.1">
    <property type="nucleotide sequence ID" value="NZ_CP150496.1"/>
</dbReference>
<keyword evidence="3" id="KW-1185">Reference proteome</keyword>
<dbReference type="Pfam" id="PF13568">
    <property type="entry name" value="OMP_b-brl_2"/>
    <property type="match status" value="1"/>
</dbReference>
<dbReference type="InterPro" id="IPR025665">
    <property type="entry name" value="Beta-barrel_OMP_2"/>
</dbReference>
<reference evidence="2 3" key="1">
    <citation type="submission" date="2024-03" db="EMBL/GenBank/DDBJ databases">
        <authorList>
            <person name="Cao K."/>
        </authorList>
    </citation>
    <scope>NUCLEOTIDE SEQUENCE [LARGE SCALE GENOMIC DNA]</scope>
    <source>
        <strain evidence="2 3">MCCC 1K00696</strain>
    </source>
</reference>
<name>A0ABZ2TPI7_9FLAO</name>
<feature type="domain" description="Outer membrane protein beta-barrel" evidence="1">
    <location>
        <begin position="23"/>
        <end position="201"/>
    </location>
</feature>
<sequence length="225" mass="26093">MKFRFLYIIIFLISFSIYSQKDSLNIDDYYADDQLYLSVHYSQLSEQPSAVSKSNFSYSLSTGFIKDIILNKEGTFSFAAGIGYGYDYFSHELKVDEFNNETSFSTASDITNNKFKVHNLEFPLEVRWRTSTAKEYSFWRIYTGVKFLYNLSNKFDYTSSNASEISYKNVSSFNNLQYGLTFSAGYDEFNINVFYGLTPIFKNASINEEAINTKVLKFGLIFYLL</sequence>
<dbReference type="Proteomes" id="UP001491088">
    <property type="component" value="Chromosome"/>
</dbReference>
<gene>
    <name evidence="2" type="ORF">WG950_10790</name>
</gene>
<organism evidence="2 3">
    <name type="scientific">Polaribacter marinaquae</name>
    <dbReference type="NCBI Taxonomy" id="1642819"/>
    <lineage>
        <taxon>Bacteria</taxon>
        <taxon>Pseudomonadati</taxon>
        <taxon>Bacteroidota</taxon>
        <taxon>Flavobacteriia</taxon>
        <taxon>Flavobacteriales</taxon>
        <taxon>Flavobacteriaceae</taxon>
    </lineage>
</organism>
<protein>
    <submittedName>
        <fullName evidence="2">Porin family protein</fullName>
    </submittedName>
</protein>
<evidence type="ECO:0000259" key="1">
    <source>
        <dbReference type="Pfam" id="PF13568"/>
    </source>
</evidence>
<accession>A0ABZ2TPI7</accession>